<keyword evidence="7 11" id="KW-0784">Thiamine biosynthesis</keyword>
<comment type="pathway">
    <text evidence="1 11">Metabolic intermediate biosynthesis; 1-deoxy-D-xylulose 5-phosphate biosynthesis; 1-deoxy-D-xylulose 5-phosphate from D-glyceraldehyde 3-phosphate and pyruvate: step 1/1.</text>
</comment>
<dbReference type="NCBIfam" id="NF003933">
    <property type="entry name" value="PRK05444.2-2"/>
    <property type="match status" value="1"/>
</dbReference>
<feature type="domain" description="Transketolase-like pyrimidine-binding" evidence="12">
    <location>
        <begin position="319"/>
        <end position="483"/>
    </location>
</feature>
<dbReference type="GO" id="GO:0005829">
    <property type="term" value="C:cytosol"/>
    <property type="evidence" value="ECO:0007669"/>
    <property type="project" value="TreeGrafter"/>
</dbReference>
<keyword evidence="4 11" id="KW-0808">Transferase</keyword>
<dbReference type="GO" id="GO:0000287">
    <property type="term" value="F:magnesium ion binding"/>
    <property type="evidence" value="ECO:0007669"/>
    <property type="project" value="UniProtKB-UniRule"/>
</dbReference>
<keyword evidence="13" id="KW-1185">Reference proteome</keyword>
<dbReference type="Pfam" id="PF02780">
    <property type="entry name" value="Transketolase_C"/>
    <property type="match status" value="1"/>
</dbReference>
<dbReference type="NCBIfam" id="TIGR00204">
    <property type="entry name" value="dxs"/>
    <property type="match status" value="1"/>
</dbReference>
<dbReference type="InterPro" id="IPR020826">
    <property type="entry name" value="Transketolase_BS"/>
</dbReference>
<dbReference type="Pfam" id="PF02779">
    <property type="entry name" value="Transket_pyr"/>
    <property type="match status" value="1"/>
</dbReference>
<name>A0A8B6X1M5_9BURK</name>
<keyword evidence="5 11" id="KW-0479">Metal-binding</keyword>
<dbReference type="GO" id="GO:0009228">
    <property type="term" value="P:thiamine biosynthetic process"/>
    <property type="evidence" value="ECO:0007669"/>
    <property type="project" value="UniProtKB-UniRule"/>
</dbReference>
<dbReference type="SUPFAM" id="SSF52922">
    <property type="entry name" value="TK C-terminal domain-like"/>
    <property type="match status" value="1"/>
</dbReference>
<dbReference type="PROSITE" id="PS00802">
    <property type="entry name" value="TRANSKETOLASE_2"/>
    <property type="match status" value="1"/>
</dbReference>
<dbReference type="GO" id="GO:0008661">
    <property type="term" value="F:1-deoxy-D-xylulose-5-phosphate synthase activity"/>
    <property type="evidence" value="ECO:0007669"/>
    <property type="project" value="UniProtKB-UniRule"/>
</dbReference>
<evidence type="ECO:0000259" key="12">
    <source>
        <dbReference type="SMART" id="SM00861"/>
    </source>
</evidence>
<dbReference type="HAMAP" id="MF_00315">
    <property type="entry name" value="DXP_synth"/>
    <property type="match status" value="1"/>
</dbReference>
<dbReference type="InterPro" id="IPR009014">
    <property type="entry name" value="Transketo_C/PFOR_II"/>
</dbReference>
<evidence type="ECO:0000256" key="5">
    <source>
        <dbReference type="ARBA" id="ARBA00022723"/>
    </source>
</evidence>
<evidence type="ECO:0000313" key="14">
    <source>
        <dbReference type="RefSeq" id="WP_028310263.1"/>
    </source>
</evidence>
<dbReference type="GO" id="GO:0016114">
    <property type="term" value="P:terpenoid biosynthetic process"/>
    <property type="evidence" value="ECO:0007669"/>
    <property type="project" value="UniProtKB-UniRule"/>
</dbReference>
<evidence type="ECO:0000256" key="10">
    <source>
        <dbReference type="ARBA" id="ARBA00055605"/>
    </source>
</evidence>
<comment type="similarity">
    <text evidence="2 11">Belongs to the transketolase family. DXPS subfamily.</text>
</comment>
<dbReference type="PROSITE" id="PS00801">
    <property type="entry name" value="TRANSKETOLASE_1"/>
    <property type="match status" value="1"/>
</dbReference>
<feature type="binding site" evidence="11">
    <location>
        <position position="78"/>
    </location>
    <ligand>
        <name>thiamine diphosphate</name>
        <dbReference type="ChEBI" id="CHEBI:58937"/>
    </ligand>
</feature>
<dbReference type="InterPro" id="IPR033248">
    <property type="entry name" value="Transketolase_C"/>
</dbReference>
<feature type="binding site" evidence="11">
    <location>
        <position position="151"/>
    </location>
    <ligand>
        <name>Mg(2+)</name>
        <dbReference type="ChEBI" id="CHEBI:18420"/>
    </ligand>
</feature>
<feature type="binding site" evidence="11">
    <location>
        <position position="181"/>
    </location>
    <ligand>
        <name>thiamine diphosphate</name>
        <dbReference type="ChEBI" id="CHEBI:58937"/>
    </ligand>
</feature>
<dbReference type="Proteomes" id="UP000675920">
    <property type="component" value="Unplaced"/>
</dbReference>
<gene>
    <name evidence="11 14" type="primary">dxs</name>
</gene>
<dbReference type="FunFam" id="3.40.50.970:FF:000005">
    <property type="entry name" value="1-deoxy-D-xylulose-5-phosphate synthase"/>
    <property type="match status" value="1"/>
</dbReference>
<dbReference type="PANTHER" id="PTHR43322:SF5">
    <property type="entry name" value="1-DEOXY-D-XYLULOSE-5-PHOSPHATE SYNTHASE, CHLOROPLASTIC"/>
    <property type="match status" value="1"/>
</dbReference>
<evidence type="ECO:0000256" key="11">
    <source>
        <dbReference type="HAMAP-Rule" id="MF_00315"/>
    </source>
</evidence>
<dbReference type="InterPro" id="IPR029061">
    <property type="entry name" value="THDP-binding"/>
</dbReference>
<proteinExistence type="inferred from homology"/>
<feature type="binding site" evidence="11">
    <location>
        <position position="288"/>
    </location>
    <ligand>
        <name>thiamine diphosphate</name>
        <dbReference type="ChEBI" id="CHEBI:58937"/>
    </ligand>
</feature>
<dbReference type="FunFam" id="3.40.50.920:FF:000002">
    <property type="entry name" value="1-deoxy-D-xylulose-5-phosphate synthase"/>
    <property type="match status" value="1"/>
</dbReference>
<dbReference type="GO" id="GO:0030976">
    <property type="term" value="F:thiamine pyrophosphate binding"/>
    <property type="evidence" value="ECO:0007669"/>
    <property type="project" value="UniProtKB-UniRule"/>
</dbReference>
<feature type="binding site" evidence="11">
    <location>
        <begin position="152"/>
        <end position="153"/>
    </location>
    <ligand>
        <name>thiamine diphosphate</name>
        <dbReference type="ChEBI" id="CHEBI:58937"/>
    </ligand>
</feature>
<evidence type="ECO:0000256" key="9">
    <source>
        <dbReference type="ARBA" id="ARBA00023229"/>
    </source>
</evidence>
<comment type="cofactor">
    <cofactor evidence="11">
        <name>Mg(2+)</name>
        <dbReference type="ChEBI" id="CHEBI:18420"/>
    </cofactor>
    <text evidence="11">Binds 1 Mg(2+) ion per subunit.</text>
</comment>
<dbReference type="SMART" id="SM00861">
    <property type="entry name" value="Transket_pyr"/>
    <property type="match status" value="1"/>
</dbReference>
<keyword evidence="8 11" id="KW-0786">Thiamine pyrophosphate</keyword>
<comment type="catalytic activity">
    <reaction evidence="11">
        <text>D-glyceraldehyde 3-phosphate + pyruvate + H(+) = 1-deoxy-D-xylulose 5-phosphate + CO2</text>
        <dbReference type="Rhea" id="RHEA:12605"/>
        <dbReference type="ChEBI" id="CHEBI:15361"/>
        <dbReference type="ChEBI" id="CHEBI:15378"/>
        <dbReference type="ChEBI" id="CHEBI:16526"/>
        <dbReference type="ChEBI" id="CHEBI:57792"/>
        <dbReference type="ChEBI" id="CHEBI:59776"/>
        <dbReference type="EC" id="2.2.1.7"/>
    </reaction>
</comment>
<feature type="binding site" evidence="11">
    <location>
        <position position="370"/>
    </location>
    <ligand>
        <name>thiamine diphosphate</name>
        <dbReference type="ChEBI" id="CHEBI:58937"/>
    </ligand>
</feature>
<dbReference type="SUPFAM" id="SSF52518">
    <property type="entry name" value="Thiamin diphosphate-binding fold (THDP-binding)"/>
    <property type="match status" value="2"/>
</dbReference>
<protein>
    <recommendedName>
        <fullName evidence="11">1-deoxy-D-xylulose-5-phosphate synthase</fullName>
        <ecNumber evidence="11">2.2.1.7</ecNumber>
    </recommendedName>
    <alternativeName>
        <fullName evidence="11">1-deoxyxylulose-5-phosphate synthase</fullName>
        <shortName evidence="11">DXP synthase</shortName>
        <shortName evidence="11">DXPS</shortName>
    </alternativeName>
</protein>
<dbReference type="InterPro" id="IPR005475">
    <property type="entry name" value="Transketolase-like_Pyr-bd"/>
</dbReference>
<organism evidence="13 14">
    <name type="scientific">Derxia gummosa DSM 723</name>
    <dbReference type="NCBI Taxonomy" id="1121388"/>
    <lineage>
        <taxon>Bacteria</taxon>
        <taxon>Pseudomonadati</taxon>
        <taxon>Pseudomonadota</taxon>
        <taxon>Betaproteobacteria</taxon>
        <taxon>Burkholderiales</taxon>
        <taxon>Alcaligenaceae</taxon>
        <taxon>Derxia</taxon>
    </lineage>
</organism>
<evidence type="ECO:0000256" key="2">
    <source>
        <dbReference type="ARBA" id="ARBA00011081"/>
    </source>
</evidence>
<evidence type="ECO:0000256" key="3">
    <source>
        <dbReference type="ARBA" id="ARBA00011738"/>
    </source>
</evidence>
<dbReference type="PANTHER" id="PTHR43322">
    <property type="entry name" value="1-D-DEOXYXYLULOSE 5-PHOSPHATE SYNTHASE-RELATED"/>
    <property type="match status" value="1"/>
</dbReference>
<keyword evidence="6 11" id="KW-0460">Magnesium</keyword>
<feature type="binding site" evidence="11">
    <location>
        <begin position="119"/>
        <end position="121"/>
    </location>
    <ligand>
        <name>thiamine diphosphate</name>
        <dbReference type="ChEBI" id="CHEBI:58937"/>
    </ligand>
</feature>
<evidence type="ECO:0000256" key="7">
    <source>
        <dbReference type="ARBA" id="ARBA00022977"/>
    </source>
</evidence>
<evidence type="ECO:0000256" key="4">
    <source>
        <dbReference type="ARBA" id="ARBA00022679"/>
    </source>
</evidence>
<dbReference type="InterPro" id="IPR049557">
    <property type="entry name" value="Transketolase_CS"/>
</dbReference>
<reference evidence="14" key="2">
    <citation type="submission" date="2025-08" db="UniProtKB">
        <authorList>
            <consortium name="RefSeq"/>
        </authorList>
    </citation>
    <scope>IDENTIFICATION</scope>
</reference>
<dbReference type="Gene3D" id="3.40.50.920">
    <property type="match status" value="1"/>
</dbReference>
<dbReference type="Gene3D" id="3.40.50.970">
    <property type="match status" value="2"/>
</dbReference>
<sequence length="639" mass="68363">MSDPKHTLLSTIDSPADLRRLPRERLPQLADELREHVLHSVSRTGGHLSSNLGTVELTIALHYAFDTPDDRIIWDVGHQSYPHKILTGRRDAMGGLRQYGGISGFPRRCESEYDTFGTAHSSTSISAAVGMAVASRNQGHGKRQHIAVIGDGSMSAGMAFEALNNAGVMRDCNVIVILNDNEMSISPPVGALHRHLTKLMSGNFYAAARRVGQKILDPVPPLREFARKFEEHTKGMLGPGTIFEEFGFNYLGPIDGHDLDTLVSTLTNLRHRGGPQFLHVVTRKGAGYKLAEADPILYHGPGKFDPVRGIVKTAVPTKPTYTSVFSDWICDMAAKDSRLMAITPAMREGSGLVKFEQQFPTRYFDVGIAEQHAVTFAAGIACEGAKPVVAIYSTFLQRAYDQLIHDVALQNLDVTFAIDRAGLVGADGATHAGNYDYAFLRCIPNMVVMAPADEAECRRMLTTAYEYAGPAAVRYPRGSGPGVATERVLDTLPLGKGEIRRQSGAAAGGRVAILAFGSMVAPALAAAEQLDATVANMRFVKPLDADLVRELAASHDAIVTVEEGAIMGGAGSAVTEALAAHGIVLPVLQLGLPDRFVDHGEQGVLLAECGLDAAGIARSVRERFGGRVRLAAVAGSASA</sequence>
<dbReference type="Pfam" id="PF13292">
    <property type="entry name" value="DXP_synthase_N"/>
    <property type="match status" value="1"/>
</dbReference>
<dbReference type="UniPathway" id="UPA00064">
    <property type="reaction ID" value="UER00091"/>
</dbReference>
<dbReference type="InterPro" id="IPR005477">
    <property type="entry name" value="Dxylulose-5-P_synthase"/>
</dbReference>
<evidence type="ECO:0000256" key="8">
    <source>
        <dbReference type="ARBA" id="ARBA00023052"/>
    </source>
</evidence>
<dbReference type="CDD" id="cd07033">
    <property type="entry name" value="TPP_PYR_DXS_TK_like"/>
    <property type="match status" value="1"/>
</dbReference>
<accession>A0A8B6X1M5</accession>
<keyword evidence="9 11" id="KW-0414">Isoprene biosynthesis</keyword>
<dbReference type="GO" id="GO:0019288">
    <property type="term" value="P:isopentenyl diphosphate biosynthetic process, methylerythritol 4-phosphate pathway"/>
    <property type="evidence" value="ECO:0007669"/>
    <property type="project" value="TreeGrafter"/>
</dbReference>
<evidence type="ECO:0000313" key="13">
    <source>
        <dbReference type="Proteomes" id="UP000675920"/>
    </source>
</evidence>
<feature type="binding site" evidence="11">
    <location>
        <position position="181"/>
    </location>
    <ligand>
        <name>Mg(2+)</name>
        <dbReference type="ChEBI" id="CHEBI:18420"/>
    </ligand>
</feature>
<reference evidence="14" key="1">
    <citation type="journal article" date="1998" name="Proc. Natl. Acad. Sci. U.S.A.">
        <title>Cloning and characterization of a gene from Escherichia coli encoding a transketolase-like enzyme that catalyzes the synthesis of D-1-deoxyxylulose 5-phosphate, a common precursor for isoprenoid, thiamin, and pyridoxol biosynthesis.</title>
        <authorList>
            <person name="Lois L.M."/>
            <person name="Campos N."/>
            <person name="Putra S.R."/>
            <person name="Danielsen K."/>
            <person name="Rohmer M."/>
            <person name="Boronat A."/>
        </authorList>
    </citation>
    <scope>NUCLEOTIDE SEQUENCE</scope>
</reference>
<evidence type="ECO:0000256" key="6">
    <source>
        <dbReference type="ARBA" id="ARBA00022842"/>
    </source>
</evidence>
<dbReference type="OrthoDB" id="9803371at2"/>
<comment type="cofactor">
    <cofactor evidence="11">
        <name>thiamine diphosphate</name>
        <dbReference type="ChEBI" id="CHEBI:58937"/>
    </cofactor>
    <text evidence="11">Binds 1 thiamine pyrophosphate per subunit.</text>
</comment>
<comment type="subunit">
    <text evidence="3 11">Homodimer.</text>
</comment>
<dbReference type="AlphaFoldDB" id="A0A8B6X1M5"/>
<dbReference type="EC" id="2.2.1.7" evidence="11"/>
<evidence type="ECO:0000256" key="1">
    <source>
        <dbReference type="ARBA" id="ARBA00004980"/>
    </source>
</evidence>
<dbReference type="RefSeq" id="WP_028310263.1">
    <property type="nucleotide sequence ID" value="NZ_AXWS01000007.1"/>
</dbReference>
<dbReference type="CDD" id="cd02007">
    <property type="entry name" value="TPP_DXS"/>
    <property type="match status" value="1"/>
</dbReference>
<comment type="function">
    <text evidence="10 11">Catalyzes the acyloin condensation reaction between C atoms 2 and 3 of pyruvate and glyceraldehyde 3-phosphate to yield 1-deoxy-D-xylulose-5-phosphate (DXP).</text>
</comment>